<dbReference type="InterPro" id="IPR004244">
    <property type="entry name" value="Transposase_22"/>
</dbReference>
<reference evidence="3" key="1">
    <citation type="submission" date="2019-08" db="EMBL/GenBank/DDBJ databases">
        <title>The improved chromosome-level genome for the pearl oyster Pinctada fucata martensii using PacBio sequencing and Hi-C.</title>
        <authorList>
            <person name="Zheng Z."/>
        </authorList>
    </citation>
    <scope>NUCLEOTIDE SEQUENCE</scope>
    <source>
        <strain evidence="3">ZZ-2019</strain>
        <tissue evidence="3">Adductor muscle</tissue>
    </source>
</reference>
<evidence type="ECO:0000313" key="3">
    <source>
        <dbReference type="EMBL" id="KAK3104442.1"/>
    </source>
</evidence>
<dbReference type="Gene3D" id="3.30.70.1820">
    <property type="entry name" value="L1 transposable element, RRM domain"/>
    <property type="match status" value="1"/>
</dbReference>
<feature type="compositionally biased region" description="Basic and acidic residues" evidence="2">
    <location>
        <begin position="18"/>
        <end position="39"/>
    </location>
</feature>
<feature type="compositionally biased region" description="Polar residues" evidence="2">
    <location>
        <begin position="1"/>
        <end position="10"/>
    </location>
</feature>
<feature type="coiled-coil region" evidence="1">
    <location>
        <begin position="92"/>
        <end position="165"/>
    </location>
</feature>
<organism evidence="3 4">
    <name type="scientific">Pinctada imbricata</name>
    <name type="common">Atlantic pearl-oyster</name>
    <name type="synonym">Pinctada martensii</name>
    <dbReference type="NCBI Taxonomy" id="66713"/>
    <lineage>
        <taxon>Eukaryota</taxon>
        <taxon>Metazoa</taxon>
        <taxon>Spiralia</taxon>
        <taxon>Lophotrochozoa</taxon>
        <taxon>Mollusca</taxon>
        <taxon>Bivalvia</taxon>
        <taxon>Autobranchia</taxon>
        <taxon>Pteriomorphia</taxon>
        <taxon>Pterioida</taxon>
        <taxon>Pterioidea</taxon>
        <taxon>Pteriidae</taxon>
        <taxon>Pinctada</taxon>
    </lineage>
</organism>
<dbReference type="PANTHER" id="PTHR11505">
    <property type="entry name" value="L1 TRANSPOSABLE ELEMENT-RELATED"/>
    <property type="match status" value="1"/>
</dbReference>
<comment type="caution">
    <text evidence="3">The sequence shown here is derived from an EMBL/GenBank/DDBJ whole genome shotgun (WGS) entry which is preliminary data.</text>
</comment>
<sequence length="320" mass="36670">MASSNNSISKYVTVKSTSSRENKEKTKEKTKEKEAKRGSDSVQPNKRTHSELANSSGDDIMLIMNELAEIKSELKATVKNRDLEKIVKEMVATLVKETRSEFNNQIAEMKKEHEKENLNLQKRIDWLEKKNLELTEANAERARAVRVLENQFEDLEEIALEASARSNYNEQYSRKNNIKIHGVQESQGEDTAEVVSNLLADVAKIRLDEDDVIALHRVPGKPRVPRPILVKLKNSNAKAKIMRKRSDVKNAGKGMRLSDDVTKRNSDLIQRLQDHDHIYQAWYFNGGVYAKTTPNGKRIKFDIHDNIDEKVNRRKSGPHE</sequence>
<keyword evidence="1" id="KW-0175">Coiled coil</keyword>
<name>A0AA88YQB3_PINIB</name>
<proteinExistence type="predicted"/>
<feature type="compositionally biased region" description="Polar residues" evidence="2">
    <location>
        <begin position="40"/>
        <end position="54"/>
    </location>
</feature>
<dbReference type="Proteomes" id="UP001186944">
    <property type="component" value="Unassembled WGS sequence"/>
</dbReference>
<keyword evidence="4" id="KW-1185">Reference proteome</keyword>
<evidence type="ECO:0000313" key="4">
    <source>
        <dbReference type="Proteomes" id="UP001186944"/>
    </source>
</evidence>
<gene>
    <name evidence="3" type="ORF">FSP39_002134</name>
</gene>
<feature type="region of interest" description="Disordered" evidence="2">
    <location>
        <begin position="1"/>
        <end position="54"/>
    </location>
</feature>
<evidence type="ECO:0000256" key="1">
    <source>
        <dbReference type="SAM" id="Coils"/>
    </source>
</evidence>
<dbReference type="AlphaFoldDB" id="A0AA88YQB3"/>
<dbReference type="EMBL" id="VSWD01000004">
    <property type="protein sequence ID" value="KAK3104442.1"/>
    <property type="molecule type" value="Genomic_DNA"/>
</dbReference>
<evidence type="ECO:0000256" key="2">
    <source>
        <dbReference type="SAM" id="MobiDB-lite"/>
    </source>
</evidence>
<protein>
    <submittedName>
        <fullName evidence="3">Uncharacterized protein</fullName>
    </submittedName>
</protein>
<accession>A0AA88YQB3</accession>